<gene>
    <name evidence="1" type="ORF">FC701_32555</name>
</gene>
<protein>
    <submittedName>
        <fullName evidence="1">DUF1657 domain-containing protein</fullName>
    </submittedName>
</protein>
<feature type="non-terminal residue" evidence="1">
    <location>
        <position position="1"/>
    </location>
</feature>
<dbReference type="RefSeq" id="WP_137059489.1">
    <property type="nucleotide sequence ID" value="NZ_SZOD01001179.1"/>
</dbReference>
<accession>A0A4U2ZWG5</accession>
<dbReference type="Proteomes" id="UP000305524">
    <property type="component" value="Unassembled WGS sequence"/>
</dbReference>
<name>A0A4U2ZWG5_BACMY</name>
<comment type="caution">
    <text evidence="1">The sequence shown here is derived from an EMBL/GenBank/DDBJ whole genome shotgun (WGS) entry which is preliminary data.</text>
</comment>
<proteinExistence type="predicted"/>
<reference evidence="1 2" key="1">
    <citation type="journal article" date="2019" name="Environ. Microbiol.">
        <title>An active ?-lactamase is a part of an orchestrated cell wall stress resistance network of Bacillus subtilis and related rhizosphere species.</title>
        <authorList>
            <person name="Bucher T."/>
            <person name="Keren-Paz A."/>
            <person name="Hausser J."/>
            <person name="Olender T."/>
            <person name="Cytryn E."/>
            <person name="Kolodkin-Gal I."/>
        </authorList>
    </citation>
    <scope>NUCLEOTIDE SEQUENCE [LARGE SCALE GENOMIC DNA]</scope>
    <source>
        <strain evidence="1 2">I186</strain>
    </source>
</reference>
<evidence type="ECO:0000313" key="1">
    <source>
        <dbReference type="EMBL" id="TKI79165.1"/>
    </source>
</evidence>
<sequence length="39" mass="4671">DEEVKRVFHECMLEMDSVIADLKDRVSVLEREEPQYKGF</sequence>
<evidence type="ECO:0000313" key="2">
    <source>
        <dbReference type="Proteomes" id="UP000305524"/>
    </source>
</evidence>
<dbReference type="EMBL" id="SZOD01001179">
    <property type="protein sequence ID" value="TKI79165.1"/>
    <property type="molecule type" value="Genomic_DNA"/>
</dbReference>
<dbReference type="AlphaFoldDB" id="A0A4U2ZWG5"/>
<organism evidence="1 2">
    <name type="scientific">Bacillus mycoides</name>
    <dbReference type="NCBI Taxonomy" id="1405"/>
    <lineage>
        <taxon>Bacteria</taxon>
        <taxon>Bacillati</taxon>
        <taxon>Bacillota</taxon>
        <taxon>Bacilli</taxon>
        <taxon>Bacillales</taxon>
        <taxon>Bacillaceae</taxon>
        <taxon>Bacillus</taxon>
        <taxon>Bacillus cereus group</taxon>
    </lineage>
</organism>